<dbReference type="InterPro" id="IPR026870">
    <property type="entry name" value="Zinc_ribbon_dom"/>
</dbReference>
<keyword evidence="4" id="KW-1185">Reference proteome</keyword>
<keyword evidence="1" id="KW-1133">Transmembrane helix</keyword>
<evidence type="ECO:0000259" key="2">
    <source>
        <dbReference type="Pfam" id="PF13240"/>
    </source>
</evidence>
<reference evidence="3 4" key="2">
    <citation type="submission" date="2008-11" db="EMBL/GenBank/DDBJ databases">
        <authorList>
            <person name="Fulton L."/>
            <person name="Clifton S."/>
            <person name="Fulton B."/>
            <person name="Xu J."/>
            <person name="Minx P."/>
            <person name="Pepin K.H."/>
            <person name="Johnson M."/>
            <person name="Bhonagiri V."/>
            <person name="Nash W.E."/>
            <person name="Mardis E.R."/>
            <person name="Wilson R.K."/>
        </authorList>
    </citation>
    <scope>NUCLEOTIDE SEQUENCE [LARGE SCALE GENOMIC DNA]</scope>
    <source>
        <strain evidence="3 4">ATCC 43243</strain>
    </source>
</reference>
<evidence type="ECO:0000313" key="4">
    <source>
        <dbReference type="Proteomes" id="UP000003136"/>
    </source>
</evidence>
<evidence type="ECO:0000313" key="3">
    <source>
        <dbReference type="EMBL" id="EEC56436.1"/>
    </source>
</evidence>
<evidence type="ECO:0000256" key="1">
    <source>
        <dbReference type="SAM" id="Phobius"/>
    </source>
</evidence>
<dbReference type="Pfam" id="PF13240">
    <property type="entry name" value="Zn_Ribbon_1"/>
    <property type="match status" value="1"/>
</dbReference>
<proteinExistence type="predicted"/>
<dbReference type="Proteomes" id="UP000003136">
    <property type="component" value="Unassembled WGS sequence"/>
</dbReference>
<name>B7AW45_9FIRM</name>
<keyword evidence="1" id="KW-0472">Membrane</keyword>
<dbReference type="EMBL" id="ABVQ01000037">
    <property type="protein sequence ID" value="EEC56436.1"/>
    <property type="molecule type" value="Genomic_DNA"/>
</dbReference>
<comment type="caution">
    <text evidence="3">The sequence shown here is derived from an EMBL/GenBank/DDBJ whole genome shotgun (WGS) entry which is preliminary data.</text>
</comment>
<accession>B7AW45</accession>
<gene>
    <name evidence="3" type="ORF">BACPEC_02945</name>
</gene>
<feature type="domain" description="Zinc-ribbon" evidence="2">
    <location>
        <begin position="2"/>
        <end position="23"/>
    </location>
</feature>
<reference evidence="3 4" key="1">
    <citation type="submission" date="2008-11" db="EMBL/GenBank/DDBJ databases">
        <title>Draft genome sequence of Bacteroides pectinophilus (ATCC 43243).</title>
        <authorList>
            <person name="Sudarsanam P."/>
            <person name="Ley R."/>
            <person name="Guruge J."/>
            <person name="Turnbaugh P.J."/>
            <person name="Mahowald M."/>
            <person name="Liep D."/>
            <person name="Gordon J."/>
        </authorList>
    </citation>
    <scope>NUCLEOTIDE SEQUENCE [LARGE SCALE GENOMIC DNA]</scope>
    <source>
        <strain evidence="3 4">ATCC 43243</strain>
    </source>
</reference>
<keyword evidence="1" id="KW-0812">Transmembrane</keyword>
<dbReference type="AlphaFoldDB" id="B7AW45"/>
<sequence length="252" mass="28946">MKCKNCGAPLNLNVKFCPNCGTPNEEAAKHIKDMENYGRKFNQTRNRVVGNSKWFVEYIAPLTSMAIAVVIFAVSWVASADGFGYTLADAANSSYNRRHKTQIQSTMNEYIDSGKYEEAYFANSRREWQPDFDDERGWDSFYSVMYDYNRLRRCITADFDPAQDNEYLAQNVYSGAAEAVYNIFDEYERLDRSSYRVPSQKCREAVENIISDTKLFLKAYCNLTDDDIINLPSLDRNGVLTLITGRMNDAQK</sequence>
<protein>
    <recommendedName>
        <fullName evidence="2">Zinc-ribbon domain-containing protein</fullName>
    </recommendedName>
</protein>
<dbReference type="HOGENOM" id="CLU_1101167_0_0_9"/>
<organism evidence="3 4">
    <name type="scientific">[Bacteroides] pectinophilus ATCC 43243</name>
    <dbReference type="NCBI Taxonomy" id="483218"/>
    <lineage>
        <taxon>Bacteria</taxon>
        <taxon>Bacillati</taxon>
        <taxon>Bacillota</taxon>
        <taxon>Clostridia</taxon>
        <taxon>Eubacteriales</taxon>
    </lineage>
</organism>
<dbReference type="STRING" id="483218.BACPEC_02945"/>
<feature type="transmembrane region" description="Helical" evidence="1">
    <location>
        <begin position="55"/>
        <end position="78"/>
    </location>
</feature>